<keyword evidence="3" id="KW-1185">Reference proteome</keyword>
<sequence>MGCKQSGLRISPQGLSQGQLAVGQKPGGGASVKPGNGVDPKGGHVAGVGVGGAAIVESLQREPSQKSEAPSRVPPPVPPDSWYARELTEVTRMSPTEFHMKQRGNVVFSSVYIPVGVSELEQLPGRAPVMPATLEIGKDLVYGMAYLYNTPLFTEHQWRMRVAHYLAAVKQAGQGQEPARMQRGEGETQDAGEERRTAALEGCEPPRLKEVAKSIYGRPSINTLVGIRVFVDGNLVPDYNPMARSIPNCTATVDTGEAFNNWICVPIVLVGYLNNFLLSTITLYRSLSLNFVDYMLRQPLASAGASPTEAEHGGSDGAEDRRDDGLSRTFEISVEVVYGCLSELNFCTDYISKGKVQLVMTRKSHVALKSYEKKLRKLVLGSPLSREQVVPMDRLEIVAQHHSSRNCLFCRAPLRYTCTICGAQLCGTVMCVWRPFSGYPNGCSVHKAQV</sequence>
<feature type="region of interest" description="Disordered" evidence="1">
    <location>
        <begin position="59"/>
        <end position="82"/>
    </location>
</feature>
<proteinExistence type="predicted"/>
<accession>A0A3R7P1T6</accession>
<dbReference type="RefSeq" id="XP_029232713.1">
    <property type="nucleotide sequence ID" value="XM_029367188.1"/>
</dbReference>
<dbReference type="AlphaFoldDB" id="A0A3R7P1T6"/>
<feature type="region of interest" description="Disordered" evidence="1">
    <location>
        <begin position="174"/>
        <end position="197"/>
    </location>
</feature>
<gene>
    <name evidence="2" type="ORF">Tco025E_00243</name>
</gene>
<organism evidence="2 3">
    <name type="scientific">Trypanosoma conorhini</name>
    <dbReference type="NCBI Taxonomy" id="83891"/>
    <lineage>
        <taxon>Eukaryota</taxon>
        <taxon>Discoba</taxon>
        <taxon>Euglenozoa</taxon>
        <taxon>Kinetoplastea</taxon>
        <taxon>Metakinetoplastina</taxon>
        <taxon>Trypanosomatida</taxon>
        <taxon>Trypanosomatidae</taxon>
        <taxon>Trypanosoma</taxon>
    </lineage>
</organism>
<dbReference type="Proteomes" id="UP000284403">
    <property type="component" value="Unassembled WGS sequence"/>
</dbReference>
<comment type="caution">
    <text evidence="2">The sequence shown here is derived from an EMBL/GenBank/DDBJ whole genome shotgun (WGS) entry which is preliminary data.</text>
</comment>
<evidence type="ECO:0000313" key="3">
    <source>
        <dbReference type="Proteomes" id="UP000284403"/>
    </source>
</evidence>
<dbReference type="OrthoDB" id="272814at2759"/>
<evidence type="ECO:0000256" key="1">
    <source>
        <dbReference type="SAM" id="MobiDB-lite"/>
    </source>
</evidence>
<feature type="region of interest" description="Disordered" evidence="1">
    <location>
        <begin position="1"/>
        <end position="46"/>
    </location>
</feature>
<feature type="compositionally biased region" description="Basic and acidic residues" evidence="1">
    <location>
        <begin position="180"/>
        <end position="197"/>
    </location>
</feature>
<evidence type="ECO:0000313" key="2">
    <source>
        <dbReference type="EMBL" id="RNF27507.1"/>
    </source>
</evidence>
<dbReference type="GeneID" id="40313854"/>
<name>A0A3R7P1T6_9TRYP</name>
<protein>
    <submittedName>
        <fullName evidence="2">Uncharacterized protein</fullName>
    </submittedName>
</protein>
<dbReference type="EMBL" id="MKKU01000004">
    <property type="protein sequence ID" value="RNF27507.1"/>
    <property type="molecule type" value="Genomic_DNA"/>
</dbReference>
<reference evidence="2 3" key="1">
    <citation type="journal article" date="2018" name="BMC Genomics">
        <title>Genomic comparison of Trypanosoma conorhini and Trypanosoma rangeli to Trypanosoma cruzi strains of high and low virulence.</title>
        <authorList>
            <person name="Bradwell K.R."/>
            <person name="Koparde V.N."/>
            <person name="Matveyev A.V."/>
            <person name="Serrano M.G."/>
            <person name="Alves J.M."/>
            <person name="Parikh H."/>
            <person name="Huang B."/>
            <person name="Lee V."/>
            <person name="Espinosa-Alvarez O."/>
            <person name="Ortiz P.A."/>
            <person name="Costa-Martins A.G."/>
            <person name="Teixeira M.M."/>
            <person name="Buck G.A."/>
        </authorList>
    </citation>
    <scope>NUCLEOTIDE SEQUENCE [LARGE SCALE GENOMIC DNA]</scope>
    <source>
        <strain evidence="2 3">025E</strain>
    </source>
</reference>